<protein>
    <submittedName>
        <fullName evidence="1">Uncharacterized protein</fullName>
    </submittedName>
</protein>
<evidence type="ECO:0000313" key="1">
    <source>
        <dbReference type="EMBL" id="MDQ0320882.1"/>
    </source>
</evidence>
<accession>A0ABU0BSF5</accession>
<comment type="caution">
    <text evidence="1">The sequence shown here is derived from an EMBL/GenBank/DDBJ whole genome shotgun (WGS) entry which is preliminary data.</text>
</comment>
<keyword evidence="2" id="KW-1185">Reference proteome</keyword>
<proteinExistence type="predicted"/>
<dbReference type="RefSeq" id="WP_307231019.1">
    <property type="nucleotide sequence ID" value="NZ_JAUSVF010000001.1"/>
</dbReference>
<gene>
    <name evidence="1" type="ORF">QO002_003020</name>
</gene>
<evidence type="ECO:0000313" key="2">
    <source>
        <dbReference type="Proteomes" id="UP001230207"/>
    </source>
</evidence>
<dbReference type="EMBL" id="JAUSVF010000001">
    <property type="protein sequence ID" value="MDQ0320882.1"/>
    <property type="molecule type" value="Genomic_DNA"/>
</dbReference>
<organism evidence="1 2">
    <name type="scientific">Pararhizobium capsulatum DSM 1112</name>
    <dbReference type="NCBI Taxonomy" id="1121113"/>
    <lineage>
        <taxon>Bacteria</taxon>
        <taxon>Pseudomonadati</taxon>
        <taxon>Pseudomonadota</taxon>
        <taxon>Alphaproteobacteria</taxon>
        <taxon>Hyphomicrobiales</taxon>
        <taxon>Rhizobiaceae</taxon>
        <taxon>Rhizobium/Agrobacterium group</taxon>
        <taxon>Pararhizobium</taxon>
    </lineage>
</organism>
<reference evidence="1 2" key="1">
    <citation type="submission" date="2023-07" db="EMBL/GenBank/DDBJ databases">
        <title>Genomic Encyclopedia of Type Strains, Phase IV (KMG-IV): sequencing the most valuable type-strain genomes for metagenomic binning, comparative biology and taxonomic classification.</title>
        <authorList>
            <person name="Goeker M."/>
        </authorList>
    </citation>
    <scope>NUCLEOTIDE SEQUENCE [LARGE SCALE GENOMIC DNA]</scope>
    <source>
        <strain evidence="1 2">DSM 1112</strain>
    </source>
</reference>
<name>A0ABU0BSF5_9HYPH</name>
<sequence length="649" mass="74569">MASVPRGPRIGSTVSQAIDRAFPTLVAPHPNKTEDAREREFNFEEFADCPLIYRNVHAIREEFISGKKTTKHQITMLRTIRAYILHYEDKFNCVIASSEDVSVSFCVEFIIYCTNRLKTGAHLVRYCWRFLKIIGVPTDVIPPNPLTEPISEPREELDERKARHFLNRAKQDARVIIERFQQAEELASKGRDPRRLAGGRNGDWDEIENRLWICREVLGLQARTERDLIALGYRTIIAGLEARPGAFTIDPKLGATQQNGLFAHLRFFHPSVGDLAPFIALLMIRTKVNLQCVADIKAWSEWAEPYSRAFSHDEESERWVWIVMPKLRGAQGSKRERFDRKKNPKVAKPPARIRIPSLKTPWSHPYQVLSFVQKLTHPLREEIKRRIKELSSKSSICQEEKIELYRLQFIKDDMFVFRTRNIITSLNLQTRSSQQTPKPLLEIFQRYGLTAGVRQLRDAGLQFGFRTSGHNLLILHLLARHSNPGTAAAYARRRDFFRRSEELFVAIFDKSIALVRSSNYTIANLRKELKSSGLEDWQITNILDPNTRSRYGNRCGGPTSPPEPFNNGTPPGQLCRSQDCIDGCPLARFLPDALPFLVRQWISIKQQLGSVGVAAVFENSLQHRLNRLERILDKYPPSAVLAEREKLQK</sequence>
<dbReference type="Proteomes" id="UP001230207">
    <property type="component" value="Unassembled WGS sequence"/>
</dbReference>